<dbReference type="Proteomes" id="UP001054945">
    <property type="component" value="Unassembled WGS sequence"/>
</dbReference>
<reference evidence="2 3" key="1">
    <citation type="submission" date="2021-06" db="EMBL/GenBank/DDBJ databases">
        <title>Caerostris extrusa draft genome.</title>
        <authorList>
            <person name="Kono N."/>
            <person name="Arakawa K."/>
        </authorList>
    </citation>
    <scope>NUCLEOTIDE SEQUENCE [LARGE SCALE GENOMIC DNA]</scope>
</reference>
<evidence type="ECO:0000313" key="2">
    <source>
        <dbReference type="EMBL" id="GIY76258.1"/>
    </source>
</evidence>
<feature type="compositionally biased region" description="Polar residues" evidence="1">
    <location>
        <begin position="8"/>
        <end position="29"/>
    </location>
</feature>
<comment type="caution">
    <text evidence="2">The sequence shown here is derived from an EMBL/GenBank/DDBJ whole genome shotgun (WGS) entry which is preliminary data.</text>
</comment>
<accession>A0AAV4W1X8</accession>
<name>A0AAV4W1X8_CAEEX</name>
<keyword evidence="3" id="KW-1185">Reference proteome</keyword>
<evidence type="ECO:0000313" key="3">
    <source>
        <dbReference type="Proteomes" id="UP001054945"/>
    </source>
</evidence>
<organism evidence="2 3">
    <name type="scientific">Caerostris extrusa</name>
    <name type="common">Bark spider</name>
    <name type="synonym">Caerostris bankana</name>
    <dbReference type="NCBI Taxonomy" id="172846"/>
    <lineage>
        <taxon>Eukaryota</taxon>
        <taxon>Metazoa</taxon>
        <taxon>Ecdysozoa</taxon>
        <taxon>Arthropoda</taxon>
        <taxon>Chelicerata</taxon>
        <taxon>Arachnida</taxon>
        <taxon>Araneae</taxon>
        <taxon>Araneomorphae</taxon>
        <taxon>Entelegynae</taxon>
        <taxon>Araneoidea</taxon>
        <taxon>Araneidae</taxon>
        <taxon>Caerostris</taxon>
    </lineage>
</organism>
<feature type="region of interest" description="Disordered" evidence="1">
    <location>
        <begin position="1"/>
        <end position="55"/>
    </location>
</feature>
<evidence type="ECO:0000256" key="1">
    <source>
        <dbReference type="SAM" id="MobiDB-lite"/>
    </source>
</evidence>
<feature type="compositionally biased region" description="Basic and acidic residues" evidence="1">
    <location>
        <begin position="45"/>
        <end position="55"/>
    </location>
</feature>
<dbReference type="EMBL" id="BPLR01015456">
    <property type="protein sequence ID" value="GIY76258.1"/>
    <property type="molecule type" value="Genomic_DNA"/>
</dbReference>
<dbReference type="AlphaFoldDB" id="A0AAV4W1X8"/>
<gene>
    <name evidence="2" type="ORF">CEXT_753171</name>
</gene>
<proteinExistence type="predicted"/>
<sequence>MLNGNPGAISSTTADSELSSRTSASSKGSLSEIRNLGGTGNSESTRNEARFGHNHWEMREKGRNLGDCPIFTFSSSSLSSGAIGGCGRYSSGISPFSKGMSSFPSGFGTKDHLESIGISDLALLFCSVLKISLGFTSGFNSLSFR</sequence>
<protein>
    <submittedName>
        <fullName evidence="2">Uncharacterized protein</fullName>
    </submittedName>
</protein>